<evidence type="ECO:0008006" key="3">
    <source>
        <dbReference type="Google" id="ProtNLM"/>
    </source>
</evidence>
<reference evidence="1 2" key="1">
    <citation type="journal article" date="2015" name="Genome Biol. Evol.">
        <title>Phylogenomic analyses indicate that early fungi evolved digesting cell walls of algal ancestors of land plants.</title>
        <authorList>
            <person name="Chang Y."/>
            <person name="Wang S."/>
            <person name="Sekimoto S."/>
            <person name="Aerts A.L."/>
            <person name="Choi C."/>
            <person name="Clum A."/>
            <person name="LaButti K.M."/>
            <person name="Lindquist E.A."/>
            <person name="Yee Ngan C."/>
            <person name="Ohm R.A."/>
            <person name="Salamov A.A."/>
            <person name="Grigoriev I.V."/>
            <person name="Spatafora J.W."/>
            <person name="Berbee M.L."/>
        </authorList>
    </citation>
    <scope>NUCLEOTIDE SEQUENCE [LARGE SCALE GENOMIC DNA]</scope>
    <source>
        <strain evidence="1 2">NRRL 28638</strain>
    </source>
</reference>
<dbReference type="EMBL" id="KQ964638">
    <property type="protein sequence ID" value="KXN67403.1"/>
    <property type="molecule type" value="Genomic_DNA"/>
</dbReference>
<accession>A0A137NX49</accession>
<sequence length="312" mass="36088">MSNKIKINWLNVVLDEEFQNCLDLESLKETSLLSKIVREKSKPSLFKHIEFSARGFISIFKDSCSIFNEYFNHNLSSDVDSNTSDDLKIYIIEEGLREINFALNGIRAYAKSFYLHKVDKAGYHLFPIINKFDTLTSLLLEDCYFEFSVYSKLGELLPNLVCVEFSDVIFAKLVDDNTSKNDIIFPPGIKRLVFDECDMSTTELASYTFDFLFGDNIDYSTMSDFILPKVSIPSLIELIFYVDGNESDFELDKFLEANPKLESLSIDYFKSDILKRLKSLKNLELWGEIFFYTLTTTIYMKKSKECAYCAQT</sequence>
<protein>
    <recommendedName>
        <fullName evidence="3">F-box domain-containing protein</fullName>
    </recommendedName>
</protein>
<name>A0A137NX49_CONC2</name>
<organism evidence="1 2">
    <name type="scientific">Conidiobolus coronatus (strain ATCC 28846 / CBS 209.66 / NRRL 28638)</name>
    <name type="common">Delacroixia coronata</name>
    <dbReference type="NCBI Taxonomy" id="796925"/>
    <lineage>
        <taxon>Eukaryota</taxon>
        <taxon>Fungi</taxon>
        <taxon>Fungi incertae sedis</taxon>
        <taxon>Zoopagomycota</taxon>
        <taxon>Entomophthoromycotina</taxon>
        <taxon>Entomophthoromycetes</taxon>
        <taxon>Entomophthorales</taxon>
        <taxon>Ancylistaceae</taxon>
        <taxon>Conidiobolus</taxon>
    </lineage>
</organism>
<proteinExistence type="predicted"/>
<gene>
    <name evidence="1" type="ORF">CONCODRAFT_10514</name>
</gene>
<dbReference type="InterPro" id="IPR032675">
    <property type="entry name" value="LRR_dom_sf"/>
</dbReference>
<keyword evidence="2" id="KW-1185">Reference proteome</keyword>
<dbReference type="Proteomes" id="UP000070444">
    <property type="component" value="Unassembled WGS sequence"/>
</dbReference>
<dbReference type="SUPFAM" id="SSF52047">
    <property type="entry name" value="RNI-like"/>
    <property type="match status" value="1"/>
</dbReference>
<dbReference type="AlphaFoldDB" id="A0A137NX49"/>
<evidence type="ECO:0000313" key="1">
    <source>
        <dbReference type="EMBL" id="KXN67403.1"/>
    </source>
</evidence>
<evidence type="ECO:0000313" key="2">
    <source>
        <dbReference type="Proteomes" id="UP000070444"/>
    </source>
</evidence>
<dbReference type="Gene3D" id="3.80.10.10">
    <property type="entry name" value="Ribonuclease Inhibitor"/>
    <property type="match status" value="1"/>
</dbReference>